<accession>A0ACC0L711</accession>
<dbReference type="EMBL" id="CM046400">
    <property type="protein sequence ID" value="KAI8524310.1"/>
    <property type="molecule type" value="Genomic_DNA"/>
</dbReference>
<gene>
    <name evidence="1" type="ORF">RHMOL_Rhmol13G0140500</name>
</gene>
<evidence type="ECO:0000313" key="1">
    <source>
        <dbReference type="EMBL" id="KAI8524310.1"/>
    </source>
</evidence>
<comment type="caution">
    <text evidence="1">The sequence shown here is derived from an EMBL/GenBank/DDBJ whole genome shotgun (WGS) entry which is preliminary data.</text>
</comment>
<protein>
    <submittedName>
        <fullName evidence="1">Uncharacterized protein</fullName>
    </submittedName>
</protein>
<evidence type="ECO:0000313" key="2">
    <source>
        <dbReference type="Proteomes" id="UP001062846"/>
    </source>
</evidence>
<keyword evidence="2" id="KW-1185">Reference proteome</keyword>
<dbReference type="Proteomes" id="UP001062846">
    <property type="component" value="Chromosome 13"/>
</dbReference>
<reference evidence="1" key="1">
    <citation type="submission" date="2022-02" db="EMBL/GenBank/DDBJ databases">
        <title>Plant Genome Project.</title>
        <authorList>
            <person name="Zhang R.-G."/>
        </authorList>
    </citation>
    <scope>NUCLEOTIDE SEQUENCE</scope>
    <source>
        <strain evidence="1">AT1</strain>
    </source>
</reference>
<proteinExistence type="predicted"/>
<organism evidence="1 2">
    <name type="scientific">Rhododendron molle</name>
    <name type="common">Chinese azalea</name>
    <name type="synonym">Azalea mollis</name>
    <dbReference type="NCBI Taxonomy" id="49168"/>
    <lineage>
        <taxon>Eukaryota</taxon>
        <taxon>Viridiplantae</taxon>
        <taxon>Streptophyta</taxon>
        <taxon>Embryophyta</taxon>
        <taxon>Tracheophyta</taxon>
        <taxon>Spermatophyta</taxon>
        <taxon>Magnoliopsida</taxon>
        <taxon>eudicotyledons</taxon>
        <taxon>Gunneridae</taxon>
        <taxon>Pentapetalae</taxon>
        <taxon>asterids</taxon>
        <taxon>Ericales</taxon>
        <taxon>Ericaceae</taxon>
        <taxon>Ericoideae</taxon>
        <taxon>Rhodoreae</taxon>
        <taxon>Rhododendron</taxon>
    </lineage>
</organism>
<sequence>MELGSIIKFLENKTILVTGATGFIAKIFVEKILRVQPNVKRLYLLLRAEDAKSASQRFHNEVIAKDLFRVLKEKLGENLKPFISEKVTLVPGDITFENLGVNDPKLVEEMWKEVDIAVNLAATTNFDERYDVALHLNTFGAMNVINFAKKCANIQLLLHVSTG</sequence>
<name>A0ACC0L711_RHOML</name>